<dbReference type="PROSITE" id="PS50143">
    <property type="entry name" value="BIR_REPEAT_2"/>
    <property type="match status" value="1"/>
</dbReference>
<dbReference type="SMART" id="SM00238">
    <property type="entry name" value="BIR"/>
    <property type="match status" value="1"/>
</dbReference>
<keyword evidence="2 4" id="KW-0863">Zinc-finger</keyword>
<dbReference type="EMBL" id="GEIB01000749">
    <property type="protein sequence ID" value="JAR87243.1"/>
    <property type="molecule type" value="Transcribed_RNA"/>
</dbReference>
<sequence>FADHASQVASGGDGFARPLCASERMQDTCGANNTQIPHQEPRGVNKHVFTVSHLSPAHPWYATLGNRLASFETYPPSAKGNKVKMAKAGFFYTGIDDRTTCFQCGNSLANWAEDDDPMCEHARWYPDCAYMTLALGADEIGDIRRTHKNTLAKRQEEEISRSSPLAEEILKLLLSTPLVRRLRSQGIDNTIIEVALRKRLNSTGLVDVLDERDLRNALTEAVSLPENVRTKEIKRTDTVNLNKCVICKSGDRQIIFLPCNHLVTCSECSTLHADCPSCHRSVQARRHAFLA</sequence>
<feature type="non-terminal residue" evidence="6">
    <location>
        <position position="1"/>
    </location>
</feature>
<dbReference type="PROSITE" id="PS50089">
    <property type="entry name" value="ZF_RING_2"/>
    <property type="match status" value="1"/>
</dbReference>
<dbReference type="SUPFAM" id="SSF57924">
    <property type="entry name" value="Inhibitor of apoptosis (IAP) repeat"/>
    <property type="match status" value="1"/>
</dbReference>
<organism evidence="6">
    <name type="scientific">Alectorobius mimon</name>
    <dbReference type="NCBI Taxonomy" id="360319"/>
    <lineage>
        <taxon>Eukaryota</taxon>
        <taxon>Metazoa</taxon>
        <taxon>Ecdysozoa</taxon>
        <taxon>Arthropoda</taxon>
        <taxon>Chelicerata</taxon>
        <taxon>Arachnida</taxon>
        <taxon>Acari</taxon>
        <taxon>Parasitiformes</taxon>
        <taxon>Ixodida</taxon>
        <taxon>Ixodoidea</taxon>
        <taxon>Argasidae</taxon>
        <taxon>Ornithodorinae</taxon>
        <taxon>Alectorobius</taxon>
    </lineage>
</organism>
<dbReference type="InterPro" id="IPR013083">
    <property type="entry name" value="Znf_RING/FYVE/PHD"/>
</dbReference>
<dbReference type="Pfam" id="PF13920">
    <property type="entry name" value="zf-C3HC4_3"/>
    <property type="match status" value="1"/>
</dbReference>
<dbReference type="CDD" id="cd00022">
    <property type="entry name" value="BIR"/>
    <property type="match status" value="1"/>
</dbReference>
<dbReference type="InterPro" id="IPR001841">
    <property type="entry name" value="Znf_RING"/>
</dbReference>
<evidence type="ECO:0000256" key="4">
    <source>
        <dbReference type="PROSITE-ProRule" id="PRU00175"/>
    </source>
</evidence>
<keyword evidence="2 4" id="KW-0479">Metal-binding</keyword>
<dbReference type="AlphaFoldDB" id="A0A147B922"/>
<reference evidence="6" key="1">
    <citation type="submission" date="2016-03" db="EMBL/GenBank/DDBJ databases">
        <title>Gut transcriptome analysis on engorged females of Ornithodoros mimon (Acari: Argasidae) and phylogenetic inferences of soft ticks.</title>
        <authorList>
            <person name="Landulfo G.A."/>
            <person name="Giovanni D."/>
            <person name="Carvalho E."/>
            <person name="Junqueira-de-Azevedo I."/>
            <person name="Patane J."/>
            <person name="Mendoca R."/>
            <person name="Barros-Battesti D."/>
        </authorList>
    </citation>
    <scope>NUCLEOTIDE SEQUENCE</scope>
    <source>
        <strain evidence="6">Females</strain>
        <tissue evidence="6">Gut</tissue>
    </source>
</reference>
<feature type="domain" description="RING-type" evidence="5">
    <location>
        <begin position="244"/>
        <end position="279"/>
    </location>
</feature>
<dbReference type="InterPro" id="IPR050784">
    <property type="entry name" value="IAP"/>
</dbReference>
<evidence type="ECO:0000313" key="6">
    <source>
        <dbReference type="EMBL" id="JAR87243.1"/>
    </source>
</evidence>
<proteinExistence type="inferred from homology"/>
<dbReference type="Gene3D" id="3.30.40.10">
    <property type="entry name" value="Zinc/RING finger domain, C3HC4 (zinc finger)"/>
    <property type="match status" value="1"/>
</dbReference>
<evidence type="ECO:0000256" key="1">
    <source>
        <dbReference type="ARBA" id="ARBA00006672"/>
    </source>
</evidence>
<keyword evidence="3" id="KW-0862">Zinc</keyword>
<dbReference type="PANTHER" id="PTHR10044:SF139">
    <property type="entry name" value="DEATH-ASSOCIATED INHIBITOR OF APOPTOSIS 2"/>
    <property type="match status" value="1"/>
</dbReference>
<evidence type="ECO:0000256" key="2">
    <source>
        <dbReference type="ARBA" id="ARBA00022771"/>
    </source>
</evidence>
<name>A0A147B922_9ACAR</name>
<dbReference type="GO" id="GO:0008270">
    <property type="term" value="F:zinc ion binding"/>
    <property type="evidence" value="ECO:0007669"/>
    <property type="project" value="UniProtKB-KW"/>
</dbReference>
<dbReference type="PROSITE" id="PS01282">
    <property type="entry name" value="BIR_REPEAT_1"/>
    <property type="match status" value="1"/>
</dbReference>
<dbReference type="Pfam" id="PF00653">
    <property type="entry name" value="BIR"/>
    <property type="match status" value="1"/>
</dbReference>
<protein>
    <submittedName>
        <fullName evidence="6">E3 ubiquitin protein ligase xiap</fullName>
    </submittedName>
</protein>
<comment type="similarity">
    <text evidence="1">Belongs to the IAP family.</text>
</comment>
<dbReference type="PANTHER" id="PTHR10044">
    <property type="entry name" value="INHIBITOR OF APOPTOSIS"/>
    <property type="match status" value="1"/>
</dbReference>
<dbReference type="InterPro" id="IPR001370">
    <property type="entry name" value="BIR_rpt"/>
</dbReference>
<accession>A0A147B922</accession>
<dbReference type="Gene3D" id="1.10.1170.10">
    <property type="entry name" value="Inhibitor Of Apoptosis Protein (2mihbC-IAP-1), Chain A"/>
    <property type="match status" value="1"/>
</dbReference>
<evidence type="ECO:0000256" key="3">
    <source>
        <dbReference type="ARBA" id="ARBA00022833"/>
    </source>
</evidence>
<evidence type="ECO:0000259" key="5">
    <source>
        <dbReference type="PROSITE" id="PS50089"/>
    </source>
</evidence>